<dbReference type="SMART" id="SM00871">
    <property type="entry name" value="AraC_E_bind"/>
    <property type="match status" value="1"/>
</dbReference>
<dbReference type="InterPro" id="IPR029442">
    <property type="entry name" value="GyrI-like"/>
</dbReference>
<evidence type="ECO:0000313" key="2">
    <source>
        <dbReference type="EMBL" id="UOQ60937.1"/>
    </source>
</evidence>
<dbReference type="RefSeq" id="WP_244686971.1">
    <property type="nucleotide sequence ID" value="NZ_CP095043.1"/>
</dbReference>
<dbReference type="InterPro" id="IPR010499">
    <property type="entry name" value="AraC_E-bd"/>
</dbReference>
<evidence type="ECO:0000259" key="1">
    <source>
        <dbReference type="SMART" id="SM00871"/>
    </source>
</evidence>
<protein>
    <submittedName>
        <fullName evidence="2">GyrI-like domain-containing protein</fullName>
    </submittedName>
</protein>
<dbReference type="Proteomes" id="UP000831775">
    <property type="component" value="Chromosome"/>
</dbReference>
<gene>
    <name evidence="2" type="ORF">MUN76_02885</name>
</gene>
<dbReference type="EMBL" id="CP095043">
    <property type="protein sequence ID" value="UOQ60937.1"/>
    <property type="molecule type" value="Genomic_DNA"/>
</dbReference>
<evidence type="ECO:0000313" key="3">
    <source>
        <dbReference type="Proteomes" id="UP000831775"/>
    </source>
</evidence>
<sequence length="157" mass="16333">MTAPSFPAPALVEQSARHLAVVRQRVAFDGIPALYDRAFPAIFGALGALGLAPLDAPLGVTHGDSSSELDLSVAVPVAAPFSAHGEVTHELLPAGTGATLLVRGDYAQLEAAYAHLYGWIADQALTPLGVAWEQYLTEPEPGGDPALNETLIVVLVE</sequence>
<keyword evidence="3" id="KW-1185">Reference proteome</keyword>
<accession>A0ABY4FXC1</accession>
<dbReference type="Gene3D" id="3.20.80.10">
    <property type="entry name" value="Regulatory factor, effector binding domain"/>
    <property type="match status" value="1"/>
</dbReference>
<dbReference type="SUPFAM" id="SSF55136">
    <property type="entry name" value="Probable bacterial effector-binding domain"/>
    <property type="match status" value="1"/>
</dbReference>
<reference evidence="2 3" key="1">
    <citation type="submission" date="2022-04" db="EMBL/GenBank/DDBJ databases">
        <title>Leucobacter sp. isolated from rhizosphere of onion.</title>
        <authorList>
            <person name="Won M."/>
            <person name="Lee C.-M."/>
            <person name="Woen H.-Y."/>
            <person name="Kwon S.-W."/>
        </authorList>
    </citation>
    <scope>NUCLEOTIDE SEQUENCE [LARGE SCALE GENOMIC DNA]</scope>
    <source>
        <strain evidence="2 3">H25R-14</strain>
    </source>
</reference>
<organism evidence="2 3">
    <name type="scientific">Leucobacter rhizosphaerae</name>
    <dbReference type="NCBI Taxonomy" id="2932245"/>
    <lineage>
        <taxon>Bacteria</taxon>
        <taxon>Bacillati</taxon>
        <taxon>Actinomycetota</taxon>
        <taxon>Actinomycetes</taxon>
        <taxon>Micrococcales</taxon>
        <taxon>Microbacteriaceae</taxon>
        <taxon>Leucobacter</taxon>
    </lineage>
</organism>
<feature type="domain" description="AraC effector-binding" evidence="1">
    <location>
        <begin position="7"/>
        <end position="157"/>
    </location>
</feature>
<dbReference type="Pfam" id="PF06445">
    <property type="entry name" value="GyrI-like"/>
    <property type="match status" value="1"/>
</dbReference>
<dbReference type="InterPro" id="IPR011256">
    <property type="entry name" value="Reg_factor_effector_dom_sf"/>
</dbReference>
<name>A0ABY4FXC1_9MICO</name>
<proteinExistence type="predicted"/>